<dbReference type="Proteomes" id="UP000000745">
    <property type="component" value="Chromosome"/>
</dbReference>
<name>B7LSV7_ESCF3</name>
<keyword evidence="1" id="KW-0456">Lyase</keyword>
<dbReference type="PANTHER" id="PTHR12697:SF5">
    <property type="entry name" value="DEOXYHYPUSINE HYDROXYLASE"/>
    <property type="match status" value="1"/>
</dbReference>
<gene>
    <name evidence="1" type="ordered locus">EFER_3469</name>
</gene>
<dbReference type="KEGG" id="efe:EFER_3469"/>
<keyword evidence="2" id="KW-1185">Reference proteome</keyword>
<dbReference type="GO" id="GO:0016829">
    <property type="term" value="F:lyase activity"/>
    <property type="evidence" value="ECO:0007669"/>
    <property type="project" value="UniProtKB-KW"/>
</dbReference>
<dbReference type="RefSeq" id="WP_000402507.1">
    <property type="nucleotide sequence ID" value="NC_011740.1"/>
</dbReference>
<reference evidence="2" key="1">
    <citation type="journal article" date="2009" name="PLoS Genet.">
        <title>Organised genome dynamics in the Escherichia coli species results in highly diverse adaptive paths.</title>
        <authorList>
            <person name="Touchon M."/>
            <person name="Hoede C."/>
            <person name="Tenaillon O."/>
            <person name="Barbe V."/>
            <person name="Baeriswyl S."/>
            <person name="Bidet P."/>
            <person name="Bingen E."/>
            <person name="Bonacorsi S."/>
            <person name="Bouchier C."/>
            <person name="Bouvet O."/>
            <person name="Calteau A."/>
            <person name="Chiapello H."/>
            <person name="Clermont O."/>
            <person name="Cruveiller S."/>
            <person name="Danchin A."/>
            <person name="Diard M."/>
            <person name="Dossat C."/>
            <person name="Karoui M.E."/>
            <person name="Frapy E."/>
            <person name="Garry L."/>
            <person name="Ghigo J.M."/>
            <person name="Gilles A.M."/>
            <person name="Johnson J."/>
            <person name="Le Bouguenec C."/>
            <person name="Lescat M."/>
            <person name="Mangenot S."/>
            <person name="Martinez-Jehanne V."/>
            <person name="Matic I."/>
            <person name="Nassif X."/>
            <person name="Oztas S."/>
            <person name="Petit M.A."/>
            <person name="Pichon C."/>
            <person name="Rouy Z."/>
            <person name="Ruf C.S."/>
            <person name="Schneider D."/>
            <person name="Tourret J."/>
            <person name="Vacherie B."/>
            <person name="Vallenet D."/>
            <person name="Medigue C."/>
            <person name="Rocha E.P.C."/>
            <person name="Denamur E."/>
        </authorList>
    </citation>
    <scope>NUCLEOTIDE SEQUENCE [LARGE SCALE GENOMIC DNA]</scope>
    <source>
        <strain evidence="2">ATCC 35469 / DSM 13698 / BCRC 15582 / CCUG 18766 / IAM 14443 / JCM 21226 / LMG 7866 / NBRC 102419 / NCTC 12128 / CDC 0568-73</strain>
    </source>
</reference>
<evidence type="ECO:0000313" key="2">
    <source>
        <dbReference type="Proteomes" id="UP000000745"/>
    </source>
</evidence>
<dbReference type="SUPFAM" id="SSF48371">
    <property type="entry name" value="ARM repeat"/>
    <property type="match status" value="1"/>
</dbReference>
<dbReference type="Pfam" id="PF13646">
    <property type="entry name" value="HEAT_2"/>
    <property type="match status" value="1"/>
</dbReference>
<dbReference type="GO" id="GO:0016491">
    <property type="term" value="F:oxidoreductase activity"/>
    <property type="evidence" value="ECO:0007669"/>
    <property type="project" value="TreeGrafter"/>
</dbReference>
<dbReference type="OrthoDB" id="8613467at2"/>
<protein>
    <submittedName>
        <fullName evidence="1">Lyase containing HEAT-repeat</fullName>
    </submittedName>
</protein>
<dbReference type="InterPro" id="IPR011989">
    <property type="entry name" value="ARM-like"/>
</dbReference>
<dbReference type="NCBIfam" id="NF007244">
    <property type="entry name" value="PRK09687.1"/>
    <property type="match status" value="1"/>
</dbReference>
<dbReference type="EMBL" id="CU928158">
    <property type="protein sequence ID" value="CAQ90946.1"/>
    <property type="molecule type" value="Genomic_DNA"/>
</dbReference>
<dbReference type="AlphaFoldDB" id="B7LSV7"/>
<sequence>MEIIDKNKKRRENRETFLYAKYKAYTLNQLIPLLFKKNSLTRQAAIFRLQIIGTDEVFTFAVNLCQSEGKQERKTGISILSQLSMSPEHLTQSFNLVEALLEKETSANVRAAAVNAIGHFCRRNPSFNSRAPELLTRTTYDKSVNTRCATAAALSEINNIKAIPLLLSLLNDSNGDVRNWAAFSVNTNEYDSKEIREAFVKMLSDDHEHARLEAIFGLAERKDSRVVKTIINELEKDIIFDELIVVAGDLGSKRFLPVLKKLLSEFNDEKTIGKIKIAIQKITSPYEF</sequence>
<organism evidence="1 2">
    <name type="scientific">Escherichia fergusonii (strain ATCC 35469 / DSM 13698 / CCUG 18766 / IAM 14443 / JCM 21226 / LMG 7866 / NBRC 102419 / NCTC 12128 / CDC 0568-73)</name>
    <dbReference type="NCBI Taxonomy" id="585054"/>
    <lineage>
        <taxon>Bacteria</taxon>
        <taxon>Pseudomonadati</taxon>
        <taxon>Pseudomonadota</taxon>
        <taxon>Gammaproteobacteria</taxon>
        <taxon>Enterobacterales</taxon>
        <taxon>Enterobacteriaceae</taxon>
        <taxon>Escherichia</taxon>
    </lineage>
</organism>
<dbReference type="Gene3D" id="1.25.10.10">
    <property type="entry name" value="Leucine-rich Repeat Variant"/>
    <property type="match status" value="1"/>
</dbReference>
<dbReference type="GeneID" id="75059923"/>
<proteinExistence type="predicted"/>
<dbReference type="InterPro" id="IPR016024">
    <property type="entry name" value="ARM-type_fold"/>
</dbReference>
<dbReference type="PANTHER" id="PTHR12697">
    <property type="entry name" value="PBS LYASE HEAT-LIKE PROTEIN"/>
    <property type="match status" value="1"/>
</dbReference>
<dbReference type="HOGENOM" id="CLU_086608_0_0_6"/>
<evidence type="ECO:0000313" key="1">
    <source>
        <dbReference type="EMBL" id="CAQ90946.1"/>
    </source>
</evidence>
<accession>B7LSV7</accession>